<organism evidence="7 8">
    <name type="scientific">Helicobacter pylori SouthAfrica50</name>
    <dbReference type="NCBI Taxonomy" id="1352357"/>
    <lineage>
        <taxon>Bacteria</taxon>
        <taxon>Pseudomonadati</taxon>
        <taxon>Campylobacterota</taxon>
        <taxon>Epsilonproteobacteria</taxon>
        <taxon>Campylobacterales</taxon>
        <taxon>Helicobacteraceae</taxon>
        <taxon>Helicobacter</taxon>
    </lineage>
</organism>
<dbReference type="GO" id="GO:0006423">
    <property type="term" value="P:cysteinyl-tRNA aminoacylation"/>
    <property type="evidence" value="ECO:0007669"/>
    <property type="project" value="TreeGrafter"/>
</dbReference>
<evidence type="ECO:0000256" key="2">
    <source>
        <dbReference type="ARBA" id="ARBA00011245"/>
    </source>
</evidence>
<reference evidence="7 8" key="1">
    <citation type="journal article" date="2013" name="Genome Announc.">
        <title>Genome Sequences of Three hpAfrica2 Strains of Helicobacter pylori.</title>
        <authorList>
            <person name="Duncan S.S."/>
            <person name="Bertoli M.T."/>
            <person name="Kersulyte D."/>
            <person name="Valk P.L."/>
            <person name="Tamma S."/>
            <person name="Segal I."/>
            <person name="McClain M.S."/>
            <person name="Cover T.L."/>
            <person name="Berg D.E."/>
        </authorList>
    </citation>
    <scope>NUCLEOTIDE SEQUENCE [LARGE SCALE GENOMIC DNA]</scope>
    <source>
        <strain evidence="7 8">SouthAfrica50</strain>
    </source>
</reference>
<dbReference type="Proteomes" id="UP000015816">
    <property type="component" value="Unassembled WGS sequence"/>
</dbReference>
<comment type="subunit">
    <text evidence="2">Monomer.</text>
</comment>
<comment type="similarity">
    <text evidence="1">Belongs to the class-I aminoacyl-tRNA synthetase family.</text>
</comment>
<accession>T2S759</accession>
<evidence type="ECO:0000259" key="6">
    <source>
        <dbReference type="Pfam" id="PF01406"/>
    </source>
</evidence>
<evidence type="ECO:0000256" key="5">
    <source>
        <dbReference type="ARBA" id="ARBA00022840"/>
    </source>
</evidence>
<dbReference type="EMBL" id="AVNI01000002">
    <property type="protein sequence ID" value="EQD88546.1"/>
    <property type="molecule type" value="Genomic_DNA"/>
</dbReference>
<dbReference type="InterPro" id="IPR014729">
    <property type="entry name" value="Rossmann-like_a/b/a_fold"/>
</dbReference>
<evidence type="ECO:0000256" key="3">
    <source>
        <dbReference type="ARBA" id="ARBA00022598"/>
    </source>
</evidence>
<dbReference type="PANTHER" id="PTHR10890">
    <property type="entry name" value="CYSTEINYL-TRNA SYNTHETASE"/>
    <property type="match status" value="1"/>
</dbReference>
<dbReference type="Gene3D" id="3.40.50.620">
    <property type="entry name" value="HUPs"/>
    <property type="match status" value="1"/>
</dbReference>
<evidence type="ECO:0000256" key="4">
    <source>
        <dbReference type="ARBA" id="ARBA00022741"/>
    </source>
</evidence>
<keyword evidence="3" id="KW-0436">Ligase</keyword>
<sequence length="142" mass="16345">MLIYDTKLKQKVPFEPLIEKKANIYVCGPTVYDDAHLGHARSAIAFDLLRRTLELSGYEVVLVRNFTDIDDKIINKAFKENKSIQELSSIYIESYTRDLNALNVKKPSLEPKASEYLDAMVRMIETLLEKISLIKFLMGIFI</sequence>
<keyword evidence="5" id="KW-0067">ATP-binding</keyword>
<proteinExistence type="inferred from homology"/>
<evidence type="ECO:0000313" key="7">
    <source>
        <dbReference type="EMBL" id="EQD88546.1"/>
    </source>
</evidence>
<dbReference type="InterPro" id="IPR032678">
    <property type="entry name" value="tRNA-synt_1_cat_dom"/>
</dbReference>
<dbReference type="PANTHER" id="PTHR10890:SF3">
    <property type="entry name" value="CYSTEINE--TRNA LIGASE, CYTOPLASMIC"/>
    <property type="match status" value="1"/>
</dbReference>
<dbReference type="AlphaFoldDB" id="T2S759"/>
<evidence type="ECO:0000313" key="8">
    <source>
        <dbReference type="Proteomes" id="UP000015816"/>
    </source>
</evidence>
<dbReference type="GO" id="GO:0005829">
    <property type="term" value="C:cytosol"/>
    <property type="evidence" value="ECO:0007669"/>
    <property type="project" value="TreeGrafter"/>
</dbReference>
<feature type="domain" description="tRNA synthetases class I catalytic" evidence="6">
    <location>
        <begin position="14"/>
        <end position="130"/>
    </location>
</feature>
<dbReference type="PATRIC" id="fig|1352357.3.peg.836"/>
<keyword evidence="4" id="KW-0547">Nucleotide-binding</keyword>
<protein>
    <submittedName>
        <fullName evidence="7">tRNA synthetases class I (C) catalytic domain protein</fullName>
    </submittedName>
</protein>
<dbReference type="Pfam" id="PF01406">
    <property type="entry name" value="tRNA-synt_1e"/>
    <property type="match status" value="1"/>
</dbReference>
<dbReference type="SUPFAM" id="SSF52374">
    <property type="entry name" value="Nucleotidylyl transferase"/>
    <property type="match status" value="1"/>
</dbReference>
<dbReference type="GO" id="GO:0005524">
    <property type="term" value="F:ATP binding"/>
    <property type="evidence" value="ECO:0007669"/>
    <property type="project" value="UniProtKB-KW"/>
</dbReference>
<comment type="caution">
    <text evidence="7">The sequence shown here is derived from an EMBL/GenBank/DDBJ whole genome shotgun (WGS) entry which is preliminary data.</text>
</comment>
<gene>
    <name evidence="7" type="ORF">HPSA50_0865</name>
</gene>
<dbReference type="GO" id="GO:0004817">
    <property type="term" value="F:cysteine-tRNA ligase activity"/>
    <property type="evidence" value="ECO:0007669"/>
    <property type="project" value="TreeGrafter"/>
</dbReference>
<evidence type="ECO:0000256" key="1">
    <source>
        <dbReference type="ARBA" id="ARBA00005594"/>
    </source>
</evidence>
<keyword evidence="7" id="KW-0030">Aminoacyl-tRNA synthetase</keyword>
<name>T2S759_HELPX</name>
<dbReference type="InterPro" id="IPR024909">
    <property type="entry name" value="Cys-tRNA/MSH_ligase"/>
</dbReference>